<comment type="catalytic activity">
    <reaction evidence="7">
        <text>pyridoxamine 5'-phosphate + O2 + H2O = pyridoxal 5'-phosphate + H2O2 + NH4(+)</text>
        <dbReference type="Rhea" id="RHEA:15817"/>
        <dbReference type="ChEBI" id="CHEBI:15377"/>
        <dbReference type="ChEBI" id="CHEBI:15379"/>
        <dbReference type="ChEBI" id="CHEBI:16240"/>
        <dbReference type="ChEBI" id="CHEBI:28938"/>
        <dbReference type="ChEBI" id="CHEBI:58451"/>
        <dbReference type="ChEBI" id="CHEBI:597326"/>
        <dbReference type="EC" id="1.4.3.5"/>
    </reaction>
</comment>
<sequence length="200" mass="23042">MSLPPLLDLTADPFVLFSHWLEEAAKSEPNDPNAMAVATATPDGRPSVRMLLLKGFDERGFVFYTNLNSRKGQELLANPFAALLFHWKSLKRQVRIEGAVSQVSPAEADEYFASRSHTSRLGAIASNQSHPLDHRETFEGRLKALELEYQDKPIPRPQNWHGFRVKSETIEFWQDRPFRLHDRAVWTLTEKKWTVTRLYP</sequence>
<feature type="binding site" evidence="7 8">
    <location>
        <position position="71"/>
    </location>
    <ligand>
        <name>FMN</name>
        <dbReference type="ChEBI" id="CHEBI:58210"/>
    </ligand>
</feature>
<protein>
    <recommendedName>
        <fullName evidence="7">Pyridoxine/pyridoxamine 5'-phosphate oxidase</fullName>
        <ecNumber evidence="7">1.4.3.5</ecNumber>
    </recommendedName>
    <alternativeName>
        <fullName evidence="7">PNP/PMP oxidase</fullName>
        <shortName evidence="7">PNPOx</shortName>
    </alternativeName>
    <alternativeName>
        <fullName evidence="7">Pyridoxal 5'-phosphate synthase</fullName>
    </alternativeName>
</protein>
<dbReference type="Proteomes" id="UP000316313">
    <property type="component" value="Chromosome"/>
</dbReference>
<evidence type="ECO:0000256" key="5">
    <source>
        <dbReference type="ARBA" id="ARBA00023002"/>
    </source>
</evidence>
<keyword evidence="4 7" id="KW-0288">FMN</keyword>
<evidence type="ECO:0000256" key="8">
    <source>
        <dbReference type="PIRSR" id="PIRSR000190-2"/>
    </source>
</evidence>
<evidence type="ECO:0000256" key="1">
    <source>
        <dbReference type="ARBA" id="ARBA00007301"/>
    </source>
</evidence>
<dbReference type="KEGG" id="ssam:E3D00_08855"/>
<evidence type="ECO:0000259" key="9">
    <source>
        <dbReference type="Pfam" id="PF01243"/>
    </source>
</evidence>
<dbReference type="InterPro" id="IPR011576">
    <property type="entry name" value="Pyridox_Oxase_N"/>
</dbReference>
<keyword evidence="12" id="KW-1185">Reference proteome</keyword>
<dbReference type="Gene3D" id="2.30.110.10">
    <property type="entry name" value="Electron Transport, Fmn-binding Protein, Chain A"/>
    <property type="match status" value="1"/>
</dbReference>
<comment type="pathway">
    <text evidence="7">Cofactor metabolism; pyridoxal 5'-phosphate salvage; pyridoxal 5'-phosphate from pyridoxine 5'-phosphate: step 1/1.</text>
</comment>
<dbReference type="PANTHER" id="PTHR10851:SF0">
    <property type="entry name" value="PYRIDOXINE-5'-PHOSPHATE OXIDASE"/>
    <property type="match status" value="1"/>
</dbReference>
<comment type="similarity">
    <text evidence="1 7">Belongs to the pyridoxamine 5'-phosphate oxidase family.</text>
</comment>
<evidence type="ECO:0000259" key="10">
    <source>
        <dbReference type="Pfam" id="PF10590"/>
    </source>
</evidence>
<dbReference type="Pfam" id="PF01243">
    <property type="entry name" value="PNPOx_N"/>
    <property type="match status" value="1"/>
</dbReference>
<feature type="domain" description="Pyridoxine 5'-phosphate oxidase dimerisation C-terminal" evidence="10">
    <location>
        <begin position="160"/>
        <end position="200"/>
    </location>
</feature>
<dbReference type="InterPro" id="IPR019740">
    <property type="entry name" value="Pyridox_Oxase_CS"/>
</dbReference>
<dbReference type="PIRSF" id="PIRSF000190">
    <property type="entry name" value="Pyd_amn-ph_oxd"/>
    <property type="match status" value="1"/>
</dbReference>
<keyword evidence="5 7" id="KW-0560">Oxidoreductase</keyword>
<dbReference type="NCBIfam" id="TIGR00558">
    <property type="entry name" value="pdxH"/>
    <property type="match status" value="1"/>
</dbReference>
<reference evidence="11 12" key="1">
    <citation type="submission" date="2019-03" db="EMBL/GenBank/DDBJ databases">
        <title>The complete genome sequence of Swingsia samuiensis NBRC107927(T).</title>
        <authorList>
            <person name="Chua K.-O."/>
            <person name="Chan K.-G."/>
            <person name="See-Too W.-S."/>
        </authorList>
    </citation>
    <scope>NUCLEOTIDE SEQUENCE [LARGE SCALE GENOMIC DNA]</scope>
    <source>
        <strain evidence="11 12">AH83</strain>
    </source>
</reference>
<feature type="binding site" evidence="7">
    <location>
        <position position="115"/>
    </location>
    <ligand>
        <name>substrate</name>
    </ligand>
</feature>
<keyword evidence="6 7" id="KW-0664">Pyridoxine biosynthesis</keyword>
<dbReference type="HAMAP" id="MF_01629">
    <property type="entry name" value="PdxH"/>
    <property type="match status" value="1"/>
</dbReference>
<feature type="binding site" evidence="7 8">
    <location>
        <position position="183"/>
    </location>
    <ligand>
        <name>FMN</name>
        <dbReference type="ChEBI" id="CHEBI:58210"/>
    </ligand>
</feature>
<feature type="domain" description="Pyridoxamine 5'-phosphate oxidase N-terminal" evidence="9">
    <location>
        <begin position="21"/>
        <end position="144"/>
    </location>
</feature>
<dbReference type="PANTHER" id="PTHR10851">
    <property type="entry name" value="PYRIDOXINE-5-PHOSPHATE OXIDASE"/>
    <property type="match status" value="1"/>
</dbReference>
<comment type="subunit">
    <text evidence="2 7">Homodimer.</text>
</comment>
<feature type="binding site" evidence="7 8">
    <location>
        <position position="70"/>
    </location>
    <ligand>
        <name>FMN</name>
        <dbReference type="ChEBI" id="CHEBI:58210"/>
    </ligand>
</feature>
<feature type="binding site" evidence="7">
    <location>
        <position position="54"/>
    </location>
    <ligand>
        <name>substrate</name>
    </ligand>
</feature>
<evidence type="ECO:0000256" key="2">
    <source>
        <dbReference type="ARBA" id="ARBA00011738"/>
    </source>
</evidence>
<feature type="binding site" evidence="7">
    <location>
        <begin position="179"/>
        <end position="181"/>
    </location>
    <ligand>
        <name>substrate</name>
    </ligand>
</feature>
<dbReference type="Pfam" id="PF10590">
    <property type="entry name" value="PNP_phzG_C"/>
    <property type="match status" value="1"/>
</dbReference>
<dbReference type="UniPathway" id="UPA01068">
    <property type="reaction ID" value="UER00304"/>
</dbReference>
<dbReference type="FunFam" id="2.30.110.10:FF:000020">
    <property type="entry name" value="PNPO isoform 11"/>
    <property type="match status" value="1"/>
</dbReference>
<feature type="binding site" evidence="7">
    <location>
        <position position="111"/>
    </location>
    <ligand>
        <name>substrate</name>
    </ligand>
</feature>
<evidence type="ECO:0000313" key="12">
    <source>
        <dbReference type="Proteomes" id="UP000316313"/>
    </source>
</evidence>
<feature type="binding site" evidence="7 8">
    <location>
        <begin position="128"/>
        <end position="129"/>
    </location>
    <ligand>
        <name>FMN</name>
        <dbReference type="ChEBI" id="CHEBI:58210"/>
    </ligand>
</feature>
<comment type="function">
    <text evidence="7">Catalyzes the oxidation of either pyridoxine 5'-phosphate (PNP) or pyridoxamine 5'-phosphate (PMP) into pyridoxal 5'-phosphate (PLP).</text>
</comment>
<dbReference type="SUPFAM" id="SSF50475">
    <property type="entry name" value="FMN-binding split barrel"/>
    <property type="match status" value="1"/>
</dbReference>
<evidence type="ECO:0000256" key="6">
    <source>
        <dbReference type="ARBA" id="ARBA00023096"/>
    </source>
</evidence>
<proteinExistence type="inferred from homology"/>
<feature type="binding site" evidence="7">
    <location>
        <position position="119"/>
    </location>
    <ligand>
        <name>substrate</name>
    </ligand>
</feature>
<dbReference type="EMBL" id="CP038141">
    <property type="protein sequence ID" value="QDH17657.1"/>
    <property type="molecule type" value="Genomic_DNA"/>
</dbReference>
<feature type="binding site" evidence="7 8">
    <location>
        <begin position="49"/>
        <end position="54"/>
    </location>
    <ligand>
        <name>FMN</name>
        <dbReference type="ChEBI" id="CHEBI:58210"/>
    </ligand>
</feature>
<dbReference type="InterPro" id="IPR019576">
    <property type="entry name" value="Pyridoxamine_oxidase_dimer_C"/>
</dbReference>
<dbReference type="NCBIfam" id="NF004231">
    <property type="entry name" value="PRK05679.1"/>
    <property type="match status" value="1"/>
</dbReference>
<dbReference type="InterPro" id="IPR012349">
    <property type="entry name" value="Split_barrel_FMN-bd"/>
</dbReference>
<gene>
    <name evidence="7 11" type="primary">pdxH</name>
    <name evidence="11" type="ORF">E3D00_08855</name>
</gene>
<dbReference type="OrthoDB" id="9780392at2"/>
<name>A0A4Y6UMS3_9PROT</name>
<feature type="binding site" evidence="7 8">
    <location>
        <position position="93"/>
    </location>
    <ligand>
        <name>FMN</name>
        <dbReference type="ChEBI" id="CHEBI:58210"/>
    </ligand>
</feature>
<evidence type="ECO:0000256" key="4">
    <source>
        <dbReference type="ARBA" id="ARBA00022643"/>
    </source>
</evidence>
<dbReference type="AlphaFoldDB" id="A0A4Y6UMS3"/>
<comment type="catalytic activity">
    <reaction evidence="7">
        <text>pyridoxine 5'-phosphate + O2 = pyridoxal 5'-phosphate + H2O2</text>
        <dbReference type="Rhea" id="RHEA:15149"/>
        <dbReference type="ChEBI" id="CHEBI:15379"/>
        <dbReference type="ChEBI" id="CHEBI:16240"/>
        <dbReference type="ChEBI" id="CHEBI:58589"/>
        <dbReference type="ChEBI" id="CHEBI:597326"/>
        <dbReference type="EC" id="1.4.3.5"/>
    </reaction>
</comment>
<dbReference type="GO" id="GO:0004733">
    <property type="term" value="F:pyridoxamine phosphate oxidase activity"/>
    <property type="evidence" value="ECO:0007669"/>
    <property type="project" value="UniProtKB-UniRule"/>
</dbReference>
<keyword evidence="3 7" id="KW-0285">Flavoprotein</keyword>
<dbReference type="GO" id="GO:0008615">
    <property type="term" value="P:pyridoxine biosynthetic process"/>
    <property type="evidence" value="ECO:0007669"/>
    <property type="project" value="UniProtKB-UniRule"/>
</dbReference>
<evidence type="ECO:0000256" key="3">
    <source>
        <dbReference type="ARBA" id="ARBA00022630"/>
    </source>
</evidence>
<organism evidence="11 12">
    <name type="scientific">Swingsia samuiensis</name>
    <dbReference type="NCBI Taxonomy" id="1293412"/>
    <lineage>
        <taxon>Bacteria</taxon>
        <taxon>Pseudomonadati</taxon>
        <taxon>Pseudomonadota</taxon>
        <taxon>Alphaproteobacteria</taxon>
        <taxon>Acetobacterales</taxon>
        <taxon>Acetobacteraceae</taxon>
        <taxon>Swingsia</taxon>
    </lineage>
</organism>
<dbReference type="InterPro" id="IPR000659">
    <property type="entry name" value="Pyridox_Oxase"/>
</dbReference>
<comment type="pathway">
    <text evidence="7">Cofactor metabolism; pyridoxal 5'-phosphate salvage; pyridoxal 5'-phosphate from pyridoxamine 5'-phosphate: step 1/1.</text>
</comment>
<evidence type="ECO:0000313" key="11">
    <source>
        <dbReference type="EMBL" id="QDH17657.1"/>
    </source>
</evidence>
<dbReference type="PROSITE" id="PS01064">
    <property type="entry name" value="PYRIDOX_OXIDASE"/>
    <property type="match status" value="1"/>
</dbReference>
<dbReference type="RefSeq" id="WP_141461820.1">
    <property type="nucleotide sequence ID" value="NZ_CP038141.1"/>
</dbReference>
<dbReference type="EC" id="1.4.3.5" evidence="7"/>
<dbReference type="GO" id="GO:0010181">
    <property type="term" value="F:FMN binding"/>
    <property type="evidence" value="ECO:0007669"/>
    <property type="project" value="UniProtKB-UniRule"/>
</dbReference>
<comment type="cofactor">
    <cofactor evidence="7 8">
        <name>FMN</name>
        <dbReference type="ChEBI" id="CHEBI:58210"/>
    </cofactor>
    <text evidence="7 8">Binds 1 FMN per subunit.</text>
</comment>
<feature type="binding site" evidence="7 8">
    <location>
        <position position="173"/>
    </location>
    <ligand>
        <name>FMN</name>
        <dbReference type="ChEBI" id="CHEBI:58210"/>
    </ligand>
</feature>
<accession>A0A4Y6UMS3</accession>
<feature type="binding site" evidence="7 8">
    <location>
        <begin position="64"/>
        <end position="65"/>
    </location>
    <ligand>
        <name>FMN</name>
        <dbReference type="ChEBI" id="CHEBI:58210"/>
    </ligand>
</feature>
<evidence type="ECO:0000256" key="7">
    <source>
        <dbReference type="HAMAP-Rule" id="MF_01629"/>
    </source>
</evidence>